<protein>
    <submittedName>
        <fullName evidence="2">Uncharacterized protein</fullName>
    </submittedName>
</protein>
<evidence type="ECO:0000313" key="1">
    <source>
        <dbReference type="Proteomes" id="UP000887565"/>
    </source>
</evidence>
<evidence type="ECO:0000313" key="2">
    <source>
        <dbReference type="WBParaSite" id="nRc.2.0.1.t13378-RA"/>
    </source>
</evidence>
<dbReference type="AlphaFoldDB" id="A0A915IHQ4"/>
<sequence>MLLEGHSRLQTLFDQSLVKTLTNDGWWTTSVKESGSFLGIEQYDKTQSDSIQLRWYIVLHIVKTHPILDFREKTQWRELASKPNLSFRQAVAEILFTGEVDDQAPTWVGFTKNANLRRLRAGSRPESNPSMMLMSSLMVHNVSSKALATSLGQSVMAATGCCWAITVSIWASVVIINVQQTTSTASNEGSPSNKILSTGVFQIVPLVMNSRASRATLGPNIRKAAGAESTMSVAIHRFQLTADLQCRVHWNSGQQPLGG</sequence>
<dbReference type="WBParaSite" id="nRc.2.0.1.t13378-RA">
    <property type="protein sequence ID" value="nRc.2.0.1.t13378-RA"/>
    <property type="gene ID" value="nRc.2.0.1.g13378"/>
</dbReference>
<reference evidence="2" key="1">
    <citation type="submission" date="2022-11" db="UniProtKB">
        <authorList>
            <consortium name="WormBaseParasite"/>
        </authorList>
    </citation>
    <scope>IDENTIFICATION</scope>
</reference>
<keyword evidence="1" id="KW-1185">Reference proteome</keyword>
<accession>A0A915IHQ4</accession>
<organism evidence="1 2">
    <name type="scientific">Romanomermis culicivorax</name>
    <name type="common">Nematode worm</name>
    <dbReference type="NCBI Taxonomy" id="13658"/>
    <lineage>
        <taxon>Eukaryota</taxon>
        <taxon>Metazoa</taxon>
        <taxon>Ecdysozoa</taxon>
        <taxon>Nematoda</taxon>
        <taxon>Enoplea</taxon>
        <taxon>Dorylaimia</taxon>
        <taxon>Mermithida</taxon>
        <taxon>Mermithoidea</taxon>
        <taxon>Mermithidae</taxon>
        <taxon>Romanomermis</taxon>
    </lineage>
</organism>
<proteinExistence type="predicted"/>
<name>A0A915IHQ4_ROMCU</name>
<dbReference type="Proteomes" id="UP000887565">
    <property type="component" value="Unplaced"/>
</dbReference>